<evidence type="ECO:0000313" key="2">
    <source>
        <dbReference type="EMBL" id="KAH9822845.1"/>
    </source>
</evidence>
<keyword evidence="3" id="KW-1185">Reference proteome</keyword>
<name>A0A9W7SLT6_9PEZI</name>
<proteinExistence type="predicted"/>
<dbReference type="AlphaFoldDB" id="A0A9W7SLT6"/>
<feature type="region of interest" description="Disordered" evidence="1">
    <location>
        <begin position="1"/>
        <end position="25"/>
    </location>
</feature>
<accession>A0A9W7SLT6</accession>
<organism evidence="2 3">
    <name type="scientific">Teratosphaeria destructans</name>
    <dbReference type="NCBI Taxonomy" id="418781"/>
    <lineage>
        <taxon>Eukaryota</taxon>
        <taxon>Fungi</taxon>
        <taxon>Dikarya</taxon>
        <taxon>Ascomycota</taxon>
        <taxon>Pezizomycotina</taxon>
        <taxon>Dothideomycetes</taxon>
        <taxon>Dothideomycetidae</taxon>
        <taxon>Mycosphaerellales</taxon>
        <taxon>Teratosphaeriaceae</taxon>
        <taxon>Teratosphaeria</taxon>
    </lineage>
</organism>
<dbReference type="Proteomes" id="UP001138500">
    <property type="component" value="Unassembled WGS sequence"/>
</dbReference>
<reference evidence="2 3" key="2">
    <citation type="journal article" date="2021" name="Curr. Genet.">
        <title>Genetic response to nitrogen starvation in the aggressive Eucalyptus foliar pathogen Teratosphaeria destructans.</title>
        <authorList>
            <person name="Havenga M."/>
            <person name="Wingfield B.D."/>
            <person name="Wingfield M.J."/>
            <person name="Dreyer L.L."/>
            <person name="Roets F."/>
            <person name="Aylward J."/>
        </authorList>
    </citation>
    <scope>NUCLEOTIDE SEQUENCE [LARGE SCALE GENOMIC DNA]</scope>
    <source>
        <strain evidence="2">CMW44962</strain>
    </source>
</reference>
<evidence type="ECO:0000313" key="3">
    <source>
        <dbReference type="Proteomes" id="UP001138500"/>
    </source>
</evidence>
<protein>
    <submittedName>
        <fullName evidence="2">Uncharacterized protein</fullName>
    </submittedName>
</protein>
<sequence>MPERKVPHQNTERSQDGPKGEAHVDISHGVEKMVDIELGAEDLADGLVSLLLENGVLDAFLIPT</sequence>
<comment type="caution">
    <text evidence="2">The sequence shown here is derived from an EMBL/GenBank/DDBJ whole genome shotgun (WGS) entry which is preliminary data.</text>
</comment>
<evidence type="ECO:0000256" key="1">
    <source>
        <dbReference type="SAM" id="MobiDB-lite"/>
    </source>
</evidence>
<dbReference type="EMBL" id="RIBY02002201">
    <property type="protein sequence ID" value="KAH9822845.1"/>
    <property type="molecule type" value="Genomic_DNA"/>
</dbReference>
<gene>
    <name evidence="2" type="ORF">Tdes44962_MAKER04678</name>
</gene>
<reference evidence="2 3" key="1">
    <citation type="journal article" date="2018" name="IMA Fungus">
        <title>IMA Genome-F 10: Nine draft genome sequences of Claviceps purpurea s.lat., including C. arundinis, C. humidiphila, and C. cf. spartinae, pseudomolecules for the pitch canker pathogen Fusarium circinatum, draft genome of Davidsoniella eucalypti, Grosmannia galeiformis, Quambalaria eucalypti, and Teratosphaeria destructans.</title>
        <authorList>
            <person name="Wingfield B.D."/>
            <person name="Liu M."/>
            <person name="Nguyen H.D."/>
            <person name="Lane F.A."/>
            <person name="Morgan S.W."/>
            <person name="De Vos L."/>
            <person name="Wilken P.M."/>
            <person name="Duong T.A."/>
            <person name="Aylward J."/>
            <person name="Coetzee M.P."/>
            <person name="Dadej K."/>
            <person name="De Beer Z.W."/>
            <person name="Findlay W."/>
            <person name="Havenga M."/>
            <person name="Kolarik M."/>
            <person name="Menzies J.G."/>
            <person name="Naidoo K."/>
            <person name="Pochopski O."/>
            <person name="Shoukouhi P."/>
            <person name="Santana Q.C."/>
            <person name="Seifert K.A."/>
            <person name="Soal N."/>
            <person name="Steenkamp E.T."/>
            <person name="Tatham C.T."/>
            <person name="van der Nest M.A."/>
            <person name="Wingfield M.J."/>
        </authorList>
    </citation>
    <scope>NUCLEOTIDE SEQUENCE [LARGE SCALE GENOMIC DNA]</scope>
    <source>
        <strain evidence="2">CMW44962</strain>
    </source>
</reference>